<dbReference type="AlphaFoldDB" id="A0A9P6CTE1"/>
<evidence type="ECO:0000313" key="1">
    <source>
        <dbReference type="EMBL" id="KAF9479271.1"/>
    </source>
</evidence>
<evidence type="ECO:0000313" key="2">
    <source>
        <dbReference type="Proteomes" id="UP000807469"/>
    </source>
</evidence>
<protein>
    <submittedName>
        <fullName evidence="1">Uncharacterized protein</fullName>
    </submittedName>
</protein>
<dbReference type="OrthoDB" id="3118365at2759"/>
<reference evidence="1" key="1">
    <citation type="submission" date="2020-11" db="EMBL/GenBank/DDBJ databases">
        <authorList>
            <consortium name="DOE Joint Genome Institute"/>
            <person name="Ahrendt S."/>
            <person name="Riley R."/>
            <person name="Andreopoulos W."/>
            <person name="Labutti K."/>
            <person name="Pangilinan J."/>
            <person name="Ruiz-Duenas F.J."/>
            <person name="Barrasa J.M."/>
            <person name="Sanchez-Garcia M."/>
            <person name="Camarero S."/>
            <person name="Miyauchi S."/>
            <person name="Serrano A."/>
            <person name="Linde D."/>
            <person name="Babiker R."/>
            <person name="Drula E."/>
            <person name="Ayuso-Fernandez I."/>
            <person name="Pacheco R."/>
            <person name="Padilla G."/>
            <person name="Ferreira P."/>
            <person name="Barriuso J."/>
            <person name="Kellner H."/>
            <person name="Castanera R."/>
            <person name="Alfaro M."/>
            <person name="Ramirez L."/>
            <person name="Pisabarro A.G."/>
            <person name="Kuo A."/>
            <person name="Tritt A."/>
            <person name="Lipzen A."/>
            <person name="He G."/>
            <person name="Yan M."/>
            <person name="Ng V."/>
            <person name="Cullen D."/>
            <person name="Martin F."/>
            <person name="Rosso M.-N."/>
            <person name="Henrissat B."/>
            <person name="Hibbett D."/>
            <person name="Martinez A.T."/>
            <person name="Grigoriev I.V."/>
        </authorList>
    </citation>
    <scope>NUCLEOTIDE SEQUENCE</scope>
    <source>
        <strain evidence="1">CIRM-BRFM 674</strain>
    </source>
</reference>
<organism evidence="1 2">
    <name type="scientific">Pholiota conissans</name>
    <dbReference type="NCBI Taxonomy" id="109636"/>
    <lineage>
        <taxon>Eukaryota</taxon>
        <taxon>Fungi</taxon>
        <taxon>Dikarya</taxon>
        <taxon>Basidiomycota</taxon>
        <taxon>Agaricomycotina</taxon>
        <taxon>Agaricomycetes</taxon>
        <taxon>Agaricomycetidae</taxon>
        <taxon>Agaricales</taxon>
        <taxon>Agaricineae</taxon>
        <taxon>Strophariaceae</taxon>
        <taxon>Pholiota</taxon>
    </lineage>
</organism>
<gene>
    <name evidence="1" type="ORF">BDN70DRAFT_895060</name>
</gene>
<dbReference type="EMBL" id="MU155216">
    <property type="protein sequence ID" value="KAF9479271.1"/>
    <property type="molecule type" value="Genomic_DNA"/>
</dbReference>
<dbReference type="Proteomes" id="UP000807469">
    <property type="component" value="Unassembled WGS sequence"/>
</dbReference>
<comment type="caution">
    <text evidence="1">The sequence shown here is derived from an EMBL/GenBank/DDBJ whole genome shotgun (WGS) entry which is preliminary data.</text>
</comment>
<accession>A0A9P6CTE1</accession>
<proteinExistence type="predicted"/>
<keyword evidence="2" id="KW-1185">Reference proteome</keyword>
<name>A0A9P6CTE1_9AGAR</name>
<sequence>MLSSILTTRTSSSGQAGTAMFEDAVIISGGTFNQFNSSCDSQEVLVALSSRINPELFHNSKKHDILRKSSTTFSFTQSEVDDILAWGIGSDVSDGGLQSDLPLRRYDFQELERAQRLSLSLSDELERTGALLASIMLPPHDPVDEYQIIPILVYQMARNLPSFSQHVQDALKNNPMLFELNMDSQIKELIIEPLVKSALAMEDTSDGQLRQRYTNIVVITGSRTQLIQDSAFARVFDTISTLSKQQGLAVPISLILISFH</sequence>